<dbReference type="InterPro" id="IPR029062">
    <property type="entry name" value="Class_I_gatase-like"/>
</dbReference>
<dbReference type="AlphaFoldDB" id="A0A1Q2CXN6"/>
<evidence type="ECO:0000313" key="4">
    <source>
        <dbReference type="Proteomes" id="UP000188235"/>
    </source>
</evidence>
<feature type="region of interest" description="Disordered" evidence="1">
    <location>
        <begin position="230"/>
        <end position="264"/>
    </location>
</feature>
<feature type="compositionally biased region" description="Basic and acidic residues" evidence="1">
    <location>
        <begin position="289"/>
        <end position="298"/>
    </location>
</feature>
<feature type="region of interest" description="Disordered" evidence="1">
    <location>
        <begin position="151"/>
        <end position="203"/>
    </location>
</feature>
<feature type="domain" description="ThuA-like" evidence="2">
    <location>
        <begin position="3"/>
        <end position="155"/>
    </location>
</feature>
<name>A0A1Q2CXN6_9ACTN</name>
<dbReference type="EMBL" id="CP019607">
    <property type="protein sequence ID" value="AQP50892.1"/>
    <property type="molecule type" value="Genomic_DNA"/>
</dbReference>
<evidence type="ECO:0000256" key="1">
    <source>
        <dbReference type="SAM" id="MobiDB-lite"/>
    </source>
</evidence>
<evidence type="ECO:0000259" key="2">
    <source>
        <dbReference type="Pfam" id="PF06283"/>
    </source>
</evidence>
<dbReference type="STRING" id="399497.BW733_08680"/>
<feature type="compositionally biased region" description="Basic residues" evidence="1">
    <location>
        <begin position="299"/>
        <end position="317"/>
    </location>
</feature>
<feature type="compositionally biased region" description="Basic and acidic residues" evidence="1">
    <location>
        <begin position="237"/>
        <end position="249"/>
    </location>
</feature>
<dbReference type="SUPFAM" id="SSF52317">
    <property type="entry name" value="Class I glutamine amidotransferase-like"/>
    <property type="match status" value="1"/>
</dbReference>
<accession>A0A1Q2CXN6</accession>
<proteinExistence type="predicted"/>
<dbReference type="Pfam" id="PF06283">
    <property type="entry name" value="ThuA"/>
    <property type="match status" value="1"/>
</dbReference>
<protein>
    <recommendedName>
        <fullName evidence="2">ThuA-like domain-containing protein</fullName>
    </recommendedName>
</protein>
<organism evidence="3 4">
    <name type="scientific">Tessaracoccus flavescens</name>
    <dbReference type="NCBI Taxonomy" id="399497"/>
    <lineage>
        <taxon>Bacteria</taxon>
        <taxon>Bacillati</taxon>
        <taxon>Actinomycetota</taxon>
        <taxon>Actinomycetes</taxon>
        <taxon>Propionibacteriales</taxon>
        <taxon>Propionibacteriaceae</taxon>
        <taxon>Tessaracoccus</taxon>
    </lineage>
</organism>
<dbReference type="Gene3D" id="3.40.50.880">
    <property type="match status" value="1"/>
</dbReference>
<gene>
    <name evidence="3" type="ORF">BW733_08680</name>
</gene>
<feature type="compositionally biased region" description="Low complexity" evidence="1">
    <location>
        <begin position="177"/>
        <end position="186"/>
    </location>
</feature>
<evidence type="ECO:0000313" key="3">
    <source>
        <dbReference type="EMBL" id="AQP50892.1"/>
    </source>
</evidence>
<dbReference type="KEGG" id="tfa:BW733_08680"/>
<keyword evidence="4" id="KW-1185">Reference proteome</keyword>
<dbReference type="Proteomes" id="UP000188235">
    <property type="component" value="Chromosome"/>
</dbReference>
<sequence length="364" mass="40345">MESTEVLIPFLEAEGFDVRVEGDTAVYADADYMRGVDLVVQVNTMTTIEKAELEGLIDAVKAGTGLAGWHRRQLPQRGRLPAPDRRPVRLHAGIEPSLRTGEQSDNYLTYTIELTDLARTHPILEGIDDFELTTEQYWVLNDEYNDVLTTTTQEVRPWTPGTVTSRRRPSGQGSGGRAASSSRRPATNCGIPTRSSTTSQEVDPCSTWALLPEQPRHLLRAGRAGQRRLVPLAASTHGRDRAAGAEPDRRRRRHPRHGAAHACLRSDLDGDHVVRGLGHEGAAVRGVRNRRDDRGRRSEHARRRHQRRHRGRARVHRGAAAGRADGTLGYHVLEVMEAIAAAAGERRTVEIESTCERPEPVALN</sequence>
<dbReference type="InterPro" id="IPR029010">
    <property type="entry name" value="ThuA-like"/>
</dbReference>
<reference evidence="3 4" key="1">
    <citation type="journal article" date="2008" name="Int. J. Syst. Evol. Microbiol.">
        <title>Tessaracoccus flavescens sp. nov., isolated from marine sediment.</title>
        <authorList>
            <person name="Lee D.W."/>
            <person name="Lee S.D."/>
        </authorList>
    </citation>
    <scope>NUCLEOTIDE SEQUENCE [LARGE SCALE GENOMIC DNA]</scope>
    <source>
        <strain evidence="3 4">SST-39T</strain>
    </source>
</reference>
<feature type="compositionally biased region" description="Basic residues" evidence="1">
    <location>
        <begin position="250"/>
        <end position="259"/>
    </location>
</feature>
<feature type="region of interest" description="Disordered" evidence="1">
    <location>
        <begin position="279"/>
        <end position="320"/>
    </location>
</feature>